<dbReference type="Proteomes" id="UP001056268">
    <property type="component" value="Chromosome"/>
</dbReference>
<proteinExistence type="predicted"/>
<sequence>MAVFDLPDHQEFISLQWLKLEQFKFNQSGTNMSDQNTKTISRPVIEFTLNENKKNLRAEIADLLERPITKSDIERIEQRLAELEKIFSNDL</sequence>
<evidence type="ECO:0008006" key="3">
    <source>
        <dbReference type="Google" id="ProtNLM"/>
    </source>
</evidence>
<organism evidence="1 2">
    <name type="scientific">Rickettsia conorii subsp. raoultii</name>
    <dbReference type="NCBI Taxonomy" id="369822"/>
    <lineage>
        <taxon>Bacteria</taxon>
        <taxon>Pseudomonadati</taxon>
        <taxon>Pseudomonadota</taxon>
        <taxon>Alphaproteobacteria</taxon>
        <taxon>Rickettsiales</taxon>
        <taxon>Rickettsiaceae</taxon>
        <taxon>Rickettsieae</taxon>
        <taxon>Rickettsia</taxon>
        <taxon>spotted fever group</taxon>
    </lineage>
</organism>
<name>A0ABY4TXX3_RICCR</name>
<evidence type="ECO:0000313" key="2">
    <source>
        <dbReference type="Proteomes" id="UP001056268"/>
    </source>
</evidence>
<accession>A0ABY4TXX3</accession>
<reference evidence="1" key="1">
    <citation type="submission" date="2022-05" db="EMBL/GenBank/DDBJ databases">
        <title>Tracking Rickettsia raoultii infection dynamics in vivo by bioorthogonal metabolic labeling.</title>
        <authorList>
            <person name="Zhu D.-Y."/>
            <person name="Jia N."/>
            <person name="Li C."/>
            <person name="Zhang M.-Z."/>
            <person name="Liu H.-B."/>
            <person name="Cao W.-C."/>
        </authorList>
    </citation>
    <scope>NUCLEOTIDE SEQUENCE</scope>
    <source>
        <strain evidence="1">BIME</strain>
    </source>
</reference>
<gene>
    <name evidence="1" type="ORF">NBT09_04050</name>
</gene>
<protein>
    <recommendedName>
        <fullName evidence="3">Acyl-[acyl-carrier-protein]--UDP-N-acetylglucosamine O-acyltransferase</fullName>
    </recommendedName>
</protein>
<dbReference type="RefSeq" id="WP_250719562.1">
    <property type="nucleotide sequence ID" value="NZ_CP098324.1"/>
</dbReference>
<dbReference type="EMBL" id="CP098324">
    <property type="protein sequence ID" value="URW77212.1"/>
    <property type="molecule type" value="Genomic_DNA"/>
</dbReference>
<evidence type="ECO:0000313" key="1">
    <source>
        <dbReference type="EMBL" id="URW77212.1"/>
    </source>
</evidence>
<keyword evidence="2" id="KW-1185">Reference proteome</keyword>